<dbReference type="Pfam" id="PF01693">
    <property type="entry name" value="Cauli_VI"/>
    <property type="match status" value="1"/>
</dbReference>
<proteinExistence type="predicted"/>
<accession>A0A9P6L687</accession>
<protein>
    <recommendedName>
        <fullName evidence="2">Ribonuclease H1 N-terminal domain-containing protein</fullName>
    </recommendedName>
</protein>
<keyword evidence="4" id="KW-1185">Reference proteome</keyword>
<dbReference type="OrthoDB" id="3270804at2759"/>
<dbReference type="Gene3D" id="3.40.970.10">
    <property type="entry name" value="Ribonuclease H1, N-terminal domain"/>
    <property type="match status" value="1"/>
</dbReference>
<reference evidence="3" key="2">
    <citation type="submission" date="2020-11" db="EMBL/GenBank/DDBJ databases">
        <authorList>
            <consortium name="DOE Joint Genome Institute"/>
            <person name="Kuo A."/>
            <person name="Miyauchi S."/>
            <person name="Kiss E."/>
            <person name="Drula E."/>
            <person name="Kohler A."/>
            <person name="Sanchez-Garcia M."/>
            <person name="Andreopoulos B."/>
            <person name="Barry K.W."/>
            <person name="Bonito G."/>
            <person name="Buee M."/>
            <person name="Carver A."/>
            <person name="Chen C."/>
            <person name="Cichocki N."/>
            <person name="Clum A."/>
            <person name="Culley D."/>
            <person name="Crous P.W."/>
            <person name="Fauchery L."/>
            <person name="Girlanda M."/>
            <person name="Hayes R."/>
            <person name="Keri Z."/>
            <person name="Labutti K."/>
            <person name="Lipzen A."/>
            <person name="Lombard V."/>
            <person name="Magnuson J."/>
            <person name="Maillard F."/>
            <person name="Morin E."/>
            <person name="Murat C."/>
            <person name="Nolan M."/>
            <person name="Ohm R."/>
            <person name="Pangilinan J."/>
            <person name="Pereira M."/>
            <person name="Perotto S."/>
            <person name="Peter M."/>
            <person name="Riley R."/>
            <person name="Sitrit Y."/>
            <person name="Stielow B."/>
            <person name="Szollosi G."/>
            <person name="Zifcakova L."/>
            <person name="Stursova M."/>
            <person name="Spatafora J.W."/>
            <person name="Tedersoo L."/>
            <person name="Vaario L.-M."/>
            <person name="Yamada A."/>
            <person name="Yan M."/>
            <person name="Wang P."/>
            <person name="Xu J."/>
            <person name="Bruns T."/>
            <person name="Baldrian P."/>
            <person name="Vilgalys R."/>
            <person name="Henrissat B."/>
            <person name="Grigoriev I.V."/>
            <person name="Hibbett D."/>
            <person name="Nagy L.G."/>
            <person name="Martin F.M."/>
        </authorList>
    </citation>
    <scope>NUCLEOTIDE SEQUENCE</scope>
    <source>
        <strain evidence="3">UH-Tt-Lm1</strain>
    </source>
</reference>
<feature type="compositionally biased region" description="Low complexity" evidence="1">
    <location>
        <begin position="100"/>
        <end position="111"/>
    </location>
</feature>
<dbReference type="Proteomes" id="UP000736335">
    <property type="component" value="Unassembled WGS sequence"/>
</dbReference>
<comment type="caution">
    <text evidence="3">The sequence shown here is derived from an EMBL/GenBank/DDBJ whole genome shotgun (WGS) entry which is preliminary data.</text>
</comment>
<organism evidence="3 4">
    <name type="scientific">Thelephora terrestris</name>
    <dbReference type="NCBI Taxonomy" id="56493"/>
    <lineage>
        <taxon>Eukaryota</taxon>
        <taxon>Fungi</taxon>
        <taxon>Dikarya</taxon>
        <taxon>Basidiomycota</taxon>
        <taxon>Agaricomycotina</taxon>
        <taxon>Agaricomycetes</taxon>
        <taxon>Thelephorales</taxon>
        <taxon>Thelephoraceae</taxon>
        <taxon>Thelephora</taxon>
    </lineage>
</organism>
<name>A0A9P6L687_9AGAM</name>
<dbReference type="InterPro" id="IPR037056">
    <property type="entry name" value="RNase_H1_N_sf"/>
</dbReference>
<gene>
    <name evidence="3" type="ORF">BJ322DRAFT_1109257</name>
</gene>
<dbReference type="AlphaFoldDB" id="A0A9P6L687"/>
<evidence type="ECO:0000313" key="4">
    <source>
        <dbReference type="Proteomes" id="UP000736335"/>
    </source>
</evidence>
<dbReference type="EMBL" id="WIUZ02000008">
    <property type="protein sequence ID" value="KAF9784537.1"/>
    <property type="molecule type" value="Genomic_DNA"/>
</dbReference>
<dbReference type="InterPro" id="IPR009027">
    <property type="entry name" value="Ribosomal_bL9/RNase_H1_N"/>
</dbReference>
<sequence length="244" mass="26479">MPRATEASRAFIGLSTDSAFSMCDGLLRMSHSLMVELPEPELRDIRYLLSVMVARADHLLDAADYDISLNFNGLAISQDALSHTWPEDFGAVLISTTVSSTSEETRSTASSRRARCGATGQPSARPPTPVPTPTTVPLMHGPFPLVISSRDNVGIPDYTNHPHFVRPGIPGAYLRPPTDSGLADQPAYYIISKGLYLGVFNSWDEVAPWVIGVSGSVFRKTTTWEEARDLYNSRLAAGAVKVLS</sequence>
<feature type="compositionally biased region" description="Pro residues" evidence="1">
    <location>
        <begin position="124"/>
        <end position="134"/>
    </location>
</feature>
<dbReference type="SUPFAM" id="SSF55658">
    <property type="entry name" value="L9 N-domain-like"/>
    <property type="match status" value="1"/>
</dbReference>
<feature type="domain" description="Ribonuclease H1 N-terminal" evidence="2">
    <location>
        <begin position="188"/>
        <end position="228"/>
    </location>
</feature>
<feature type="region of interest" description="Disordered" evidence="1">
    <location>
        <begin position="100"/>
        <end position="134"/>
    </location>
</feature>
<evidence type="ECO:0000256" key="1">
    <source>
        <dbReference type="SAM" id="MobiDB-lite"/>
    </source>
</evidence>
<dbReference type="InterPro" id="IPR011320">
    <property type="entry name" value="RNase_H1_N"/>
</dbReference>
<evidence type="ECO:0000259" key="2">
    <source>
        <dbReference type="Pfam" id="PF01693"/>
    </source>
</evidence>
<evidence type="ECO:0000313" key="3">
    <source>
        <dbReference type="EMBL" id="KAF9784537.1"/>
    </source>
</evidence>
<reference evidence="3" key="1">
    <citation type="journal article" date="2020" name="Nat. Commun.">
        <title>Large-scale genome sequencing of mycorrhizal fungi provides insights into the early evolution of symbiotic traits.</title>
        <authorList>
            <person name="Miyauchi S."/>
            <person name="Kiss E."/>
            <person name="Kuo A."/>
            <person name="Drula E."/>
            <person name="Kohler A."/>
            <person name="Sanchez-Garcia M."/>
            <person name="Morin E."/>
            <person name="Andreopoulos B."/>
            <person name="Barry K.W."/>
            <person name="Bonito G."/>
            <person name="Buee M."/>
            <person name="Carver A."/>
            <person name="Chen C."/>
            <person name="Cichocki N."/>
            <person name="Clum A."/>
            <person name="Culley D."/>
            <person name="Crous P.W."/>
            <person name="Fauchery L."/>
            <person name="Girlanda M."/>
            <person name="Hayes R.D."/>
            <person name="Keri Z."/>
            <person name="LaButti K."/>
            <person name="Lipzen A."/>
            <person name="Lombard V."/>
            <person name="Magnuson J."/>
            <person name="Maillard F."/>
            <person name="Murat C."/>
            <person name="Nolan M."/>
            <person name="Ohm R.A."/>
            <person name="Pangilinan J."/>
            <person name="Pereira M.F."/>
            <person name="Perotto S."/>
            <person name="Peter M."/>
            <person name="Pfister S."/>
            <person name="Riley R."/>
            <person name="Sitrit Y."/>
            <person name="Stielow J.B."/>
            <person name="Szollosi G."/>
            <person name="Zifcakova L."/>
            <person name="Stursova M."/>
            <person name="Spatafora J.W."/>
            <person name="Tedersoo L."/>
            <person name="Vaario L.M."/>
            <person name="Yamada A."/>
            <person name="Yan M."/>
            <person name="Wang P."/>
            <person name="Xu J."/>
            <person name="Bruns T."/>
            <person name="Baldrian P."/>
            <person name="Vilgalys R."/>
            <person name="Dunand C."/>
            <person name="Henrissat B."/>
            <person name="Grigoriev I.V."/>
            <person name="Hibbett D."/>
            <person name="Nagy L.G."/>
            <person name="Martin F.M."/>
        </authorList>
    </citation>
    <scope>NUCLEOTIDE SEQUENCE</scope>
    <source>
        <strain evidence="3">UH-Tt-Lm1</strain>
    </source>
</reference>